<protein>
    <submittedName>
        <fullName evidence="1">Uncharacterized protein</fullName>
    </submittedName>
</protein>
<accession>A0ABN2E0D4</accession>
<proteinExistence type="predicted"/>
<name>A0ABN2E0D4_9ACTN</name>
<comment type="caution">
    <text evidence="1">The sequence shown here is derived from an EMBL/GenBank/DDBJ whole genome shotgun (WGS) entry which is preliminary data.</text>
</comment>
<organism evidence="1 2">
    <name type="scientific">Kribbella sancticallisti</name>
    <dbReference type="NCBI Taxonomy" id="460087"/>
    <lineage>
        <taxon>Bacteria</taxon>
        <taxon>Bacillati</taxon>
        <taxon>Actinomycetota</taxon>
        <taxon>Actinomycetes</taxon>
        <taxon>Propionibacteriales</taxon>
        <taxon>Kribbellaceae</taxon>
        <taxon>Kribbella</taxon>
    </lineage>
</organism>
<dbReference type="EMBL" id="BAAAOS010000033">
    <property type="protein sequence ID" value="GAA1590263.1"/>
    <property type="molecule type" value="Genomic_DNA"/>
</dbReference>
<sequence>MAADLELQYDVHGARGQANVRRVSPPVPVDAWQRAGVLDAWVREQDRWFGRVRMPDGRIAWIDQGELRAAPGRQATIGDEAS</sequence>
<dbReference type="Proteomes" id="UP001500393">
    <property type="component" value="Unassembled WGS sequence"/>
</dbReference>
<evidence type="ECO:0000313" key="2">
    <source>
        <dbReference type="Proteomes" id="UP001500393"/>
    </source>
</evidence>
<evidence type="ECO:0000313" key="1">
    <source>
        <dbReference type="EMBL" id="GAA1590263.1"/>
    </source>
</evidence>
<dbReference type="RefSeq" id="WP_344217881.1">
    <property type="nucleotide sequence ID" value="NZ_BAAAOS010000033.1"/>
</dbReference>
<keyword evidence="2" id="KW-1185">Reference proteome</keyword>
<reference evidence="1 2" key="1">
    <citation type="journal article" date="2019" name="Int. J. Syst. Evol. Microbiol.">
        <title>The Global Catalogue of Microorganisms (GCM) 10K type strain sequencing project: providing services to taxonomists for standard genome sequencing and annotation.</title>
        <authorList>
            <consortium name="The Broad Institute Genomics Platform"/>
            <consortium name="The Broad Institute Genome Sequencing Center for Infectious Disease"/>
            <person name="Wu L."/>
            <person name="Ma J."/>
        </authorList>
    </citation>
    <scope>NUCLEOTIDE SEQUENCE [LARGE SCALE GENOMIC DNA]</scope>
    <source>
        <strain evidence="1 2">JCM 14969</strain>
    </source>
</reference>
<gene>
    <name evidence="1" type="ORF">GCM10009789_49900</name>
</gene>